<evidence type="ECO:0000313" key="6">
    <source>
        <dbReference type="Proteomes" id="UP000000561"/>
    </source>
</evidence>
<dbReference type="InParanoid" id="A0A0D1DQF5"/>
<dbReference type="PANTHER" id="PTHR13355:SF11">
    <property type="entry name" value="GLUCOSAMINE 6-PHOSPHATE N-ACETYLTRANSFERASE"/>
    <property type="match status" value="1"/>
</dbReference>
<evidence type="ECO:0000256" key="2">
    <source>
        <dbReference type="ARBA" id="ARBA00023315"/>
    </source>
</evidence>
<dbReference type="KEGG" id="uma:UMAG_10864"/>
<dbReference type="RefSeq" id="XP_011392303.1">
    <property type="nucleotide sequence ID" value="XM_011394001.1"/>
</dbReference>
<dbReference type="EC" id="2.3.1.4" evidence="3"/>
<organism evidence="5 6">
    <name type="scientific">Mycosarcoma maydis</name>
    <name type="common">Corn smut fungus</name>
    <name type="synonym">Ustilago maydis</name>
    <dbReference type="NCBI Taxonomy" id="5270"/>
    <lineage>
        <taxon>Eukaryota</taxon>
        <taxon>Fungi</taxon>
        <taxon>Dikarya</taxon>
        <taxon>Basidiomycota</taxon>
        <taxon>Ustilaginomycotina</taxon>
        <taxon>Ustilaginomycetes</taxon>
        <taxon>Ustilaginales</taxon>
        <taxon>Ustilaginaceae</taxon>
        <taxon>Mycosarcoma</taxon>
    </lineage>
</organism>
<dbReference type="SUPFAM" id="SSF55729">
    <property type="entry name" value="Acyl-CoA N-acyltransferases (Nat)"/>
    <property type="match status" value="1"/>
</dbReference>
<keyword evidence="1 3" id="KW-0808">Transferase</keyword>
<evidence type="ECO:0000313" key="5">
    <source>
        <dbReference type="EMBL" id="KIS66221.1"/>
    </source>
</evidence>
<dbReference type="Gene3D" id="3.40.630.30">
    <property type="match status" value="1"/>
</dbReference>
<sequence length="175" mass="19351">MPSAQQTYTMELAFPTEDIPQECFSALPEGYTMRALASSDYNRGFNKVLECLVETPDLGQAAWKARFDAMVAAKGTYFPIVIVSKQTDRIVAMGTVVVELKFFRGLTKVGHVEDIVVDTRLHSKGLGKIVVETVKAIGISKGCSNIILNCSDEKKPFYEKCGFSYSGLQMAKRLH</sequence>
<dbReference type="PANTHER" id="PTHR13355">
    <property type="entry name" value="GLUCOSAMINE 6-PHOSPHATE N-ACETYLTRANSFERASE"/>
    <property type="match status" value="1"/>
</dbReference>
<dbReference type="STRING" id="237631.A0A0D1DQF5"/>
<dbReference type="CDD" id="cd04301">
    <property type="entry name" value="NAT_SF"/>
    <property type="match status" value="1"/>
</dbReference>
<dbReference type="InterPro" id="IPR016181">
    <property type="entry name" value="Acyl_CoA_acyltransferase"/>
</dbReference>
<dbReference type="VEuPathDB" id="FungiDB:UMAG_10864"/>
<evidence type="ECO:0000256" key="3">
    <source>
        <dbReference type="RuleBase" id="RU365086"/>
    </source>
</evidence>
<proteinExistence type="inferred from homology"/>
<dbReference type="InterPro" id="IPR000182">
    <property type="entry name" value="GNAT_dom"/>
</dbReference>
<dbReference type="Pfam" id="PF00583">
    <property type="entry name" value="Acetyltransf_1"/>
    <property type="match status" value="1"/>
</dbReference>
<dbReference type="PROSITE" id="PS51186">
    <property type="entry name" value="GNAT"/>
    <property type="match status" value="1"/>
</dbReference>
<dbReference type="GO" id="GO:0006048">
    <property type="term" value="P:UDP-N-acetylglucosamine biosynthetic process"/>
    <property type="evidence" value="ECO:0007669"/>
    <property type="project" value="UniProtKB-UniRule"/>
</dbReference>
<evidence type="ECO:0000259" key="4">
    <source>
        <dbReference type="PROSITE" id="PS51186"/>
    </source>
</evidence>
<dbReference type="EMBL" id="CM003159">
    <property type="protein sequence ID" value="KIS66221.1"/>
    <property type="molecule type" value="Genomic_DNA"/>
</dbReference>
<comment type="catalytic activity">
    <reaction evidence="3">
        <text>D-glucosamine 6-phosphate + acetyl-CoA = N-acetyl-D-glucosamine 6-phosphate + CoA + H(+)</text>
        <dbReference type="Rhea" id="RHEA:10292"/>
        <dbReference type="ChEBI" id="CHEBI:15378"/>
        <dbReference type="ChEBI" id="CHEBI:57287"/>
        <dbReference type="ChEBI" id="CHEBI:57288"/>
        <dbReference type="ChEBI" id="CHEBI:57513"/>
        <dbReference type="ChEBI" id="CHEBI:58725"/>
        <dbReference type="EC" id="2.3.1.4"/>
    </reaction>
</comment>
<dbReference type="OrthoDB" id="10039976at2759"/>
<dbReference type="UniPathway" id="UPA00113">
    <property type="reaction ID" value="UER00529"/>
</dbReference>
<dbReference type="GeneID" id="23566836"/>
<protein>
    <recommendedName>
        <fullName evidence="3">Glucosamine 6-phosphate N-acetyltransferase</fullName>
        <ecNumber evidence="3">2.3.1.4</ecNumber>
    </recommendedName>
</protein>
<name>A0A0D1DQF5_MYCMD</name>
<dbReference type="InterPro" id="IPR039143">
    <property type="entry name" value="GNPNAT1-like"/>
</dbReference>
<accession>A0A0D1DQF5</accession>
<evidence type="ECO:0000256" key="1">
    <source>
        <dbReference type="ARBA" id="ARBA00022679"/>
    </source>
</evidence>
<dbReference type="FunFam" id="3.40.630.30:FF:000043">
    <property type="entry name" value="Glucosamine 6-phosphate N-acetyltransferase"/>
    <property type="match status" value="1"/>
</dbReference>
<feature type="domain" description="N-acetyltransferase" evidence="4">
    <location>
        <begin position="31"/>
        <end position="175"/>
    </location>
</feature>
<dbReference type="AlphaFoldDB" id="A0A0D1DQF5"/>
<keyword evidence="6" id="KW-1185">Reference proteome</keyword>
<dbReference type="FunCoup" id="A0A0D1DQF5">
    <property type="interactions" value="123"/>
</dbReference>
<dbReference type="GO" id="GO:0004343">
    <property type="term" value="F:glucosamine 6-phosphate N-acetyltransferase activity"/>
    <property type="evidence" value="ECO:0000318"/>
    <property type="project" value="GO_Central"/>
</dbReference>
<dbReference type="Proteomes" id="UP000000561">
    <property type="component" value="Chromosome 20"/>
</dbReference>
<comment type="pathway">
    <text evidence="3">Nucleotide-sugar biosynthesis; UDP-N-acetyl-alpha-D-glucosamine biosynthesis; N-acetyl-alpha-D-glucosamine 1-phosphate from alpha-D-glucosamine 6-phosphate (route I): step 1/2.</text>
</comment>
<gene>
    <name evidence="5" type="ORF">UMAG_10864</name>
</gene>
<comment type="similarity">
    <text evidence="3">Belongs to the acetyltransferase family. GNA1 subfamily.</text>
</comment>
<reference evidence="5 6" key="1">
    <citation type="journal article" date="2006" name="Nature">
        <title>Insights from the genome of the biotrophic fungal plant pathogen Ustilago maydis.</title>
        <authorList>
            <person name="Kamper J."/>
            <person name="Kahmann R."/>
            <person name="Bolker M."/>
            <person name="Ma L.J."/>
            <person name="Brefort T."/>
            <person name="Saville B.J."/>
            <person name="Banuett F."/>
            <person name="Kronstad J.W."/>
            <person name="Gold S.E."/>
            <person name="Muller O."/>
            <person name="Perlin M.H."/>
            <person name="Wosten H.A."/>
            <person name="de Vries R."/>
            <person name="Ruiz-Herrera J."/>
            <person name="Reynaga-Pena C.G."/>
            <person name="Snetselaar K."/>
            <person name="McCann M."/>
            <person name="Perez-Martin J."/>
            <person name="Feldbrugge M."/>
            <person name="Basse C.W."/>
            <person name="Steinberg G."/>
            <person name="Ibeas J.I."/>
            <person name="Holloman W."/>
            <person name="Guzman P."/>
            <person name="Farman M."/>
            <person name="Stajich J.E."/>
            <person name="Sentandreu R."/>
            <person name="Gonzalez-Prieto J.M."/>
            <person name="Kennell J.C."/>
            <person name="Molina L."/>
            <person name="Schirawski J."/>
            <person name="Mendoza-Mendoza A."/>
            <person name="Greilinger D."/>
            <person name="Munch K."/>
            <person name="Rossel N."/>
            <person name="Scherer M."/>
            <person name="Vranes M."/>
            <person name="Ladendorf O."/>
            <person name="Vincon V."/>
            <person name="Fuchs U."/>
            <person name="Sandrock B."/>
            <person name="Meng S."/>
            <person name="Ho E.C."/>
            <person name="Cahill M.J."/>
            <person name="Boyce K.J."/>
            <person name="Klose J."/>
            <person name="Klosterman S.J."/>
            <person name="Deelstra H.J."/>
            <person name="Ortiz-Castellanos L."/>
            <person name="Li W."/>
            <person name="Sanchez-Alonso P."/>
            <person name="Schreier P.H."/>
            <person name="Hauser-Hahn I."/>
            <person name="Vaupel M."/>
            <person name="Koopmann E."/>
            <person name="Friedrich G."/>
            <person name="Voss H."/>
            <person name="Schluter T."/>
            <person name="Margolis J."/>
            <person name="Platt D."/>
            <person name="Swimmer C."/>
            <person name="Gnirke A."/>
            <person name="Chen F."/>
            <person name="Vysotskaia V."/>
            <person name="Mannhaupt G."/>
            <person name="Guldener U."/>
            <person name="Munsterkotter M."/>
            <person name="Haase D."/>
            <person name="Oesterheld M."/>
            <person name="Mewes H.W."/>
            <person name="Mauceli E.W."/>
            <person name="DeCaprio D."/>
            <person name="Wade C.M."/>
            <person name="Butler J."/>
            <person name="Young S."/>
            <person name="Jaffe D.B."/>
            <person name="Calvo S."/>
            <person name="Nusbaum C."/>
            <person name="Galagan J."/>
            <person name="Birren B.W."/>
        </authorList>
    </citation>
    <scope>NUCLEOTIDE SEQUENCE [LARGE SCALE GENOMIC DNA]</scope>
    <source>
        <strain evidence="6">DSM 14603 / FGSC 9021 / UM521</strain>
    </source>
</reference>
<keyword evidence="2 3" id="KW-0012">Acyltransferase</keyword>